<dbReference type="EMBL" id="JANBTW010000001">
    <property type="protein sequence ID" value="KAJ2681171.1"/>
    <property type="molecule type" value="Genomic_DNA"/>
</dbReference>
<keyword evidence="1 2" id="KW-0238">DNA-binding</keyword>
<feature type="DNA-binding region" description="HMG box" evidence="2">
    <location>
        <begin position="218"/>
        <end position="286"/>
    </location>
</feature>
<protein>
    <recommendedName>
        <fullName evidence="4">HMG box domain-containing protein</fullName>
    </recommendedName>
</protein>
<evidence type="ECO:0000256" key="2">
    <source>
        <dbReference type="PROSITE-ProRule" id="PRU00267"/>
    </source>
</evidence>
<dbReference type="OrthoDB" id="1919336at2759"/>
<dbReference type="PANTHER" id="PTHR48112">
    <property type="entry name" value="HIGH MOBILITY GROUP PROTEIN DSP1"/>
    <property type="match status" value="1"/>
</dbReference>
<dbReference type="InterPro" id="IPR050342">
    <property type="entry name" value="HMGB"/>
</dbReference>
<evidence type="ECO:0000313" key="6">
    <source>
        <dbReference type="Proteomes" id="UP001151518"/>
    </source>
</evidence>
<dbReference type="GO" id="GO:0005634">
    <property type="term" value="C:nucleus"/>
    <property type="evidence" value="ECO:0007669"/>
    <property type="project" value="UniProtKB-UniRule"/>
</dbReference>
<keyword evidence="2" id="KW-0539">Nucleus</keyword>
<gene>
    <name evidence="5" type="ORF">GGI25_000126</name>
</gene>
<feature type="region of interest" description="Disordered" evidence="3">
    <location>
        <begin position="180"/>
        <end position="216"/>
    </location>
</feature>
<dbReference type="PROSITE" id="PS50118">
    <property type="entry name" value="HMG_BOX_2"/>
    <property type="match status" value="1"/>
</dbReference>
<sequence>MNTFPNAAEYPSHHLASQDPAAMMGVNQHYQQQQQQNQQQSESALPSIVNRFSPVSAGIPIAGNPAISSYQLASVATSPLSGTPSSMATGAAGMGGFSFNHQPLISPGAISPTSSLNDYGSSYQNLGGYPPAQQPLNLAEIPVTHSYSYQPTTHHSHQQQQQFPNVLINGASIDGLSSNTLEQQQQQSNQQHNDSTTASGAASQASSKQRPSRNKSKFKRFRNAFIYFVNDQRDKVDDDTKKLKNREFLQLMSARWKSMSEDERKPYVRLAEEDKKRFNEDVQKFGKYESRQRRYNKPRSLKGTAAKHDNSNAAHHVYGLPNAAGASAAHMQSGGGAAAAAAAASANLLYNAGGYGNMVPTQMNNAAAVPSSSLSQLYTQAAPNASSAAAAAAVAAAATAATNGGRNTGSSWGADLHYSSATNPRTTMLAADIQQQMQQQSSLLTPTATATQKTPLSSTSSNANDIGSDIGSSLSPGGYHHWAAFAGDVHAAGIPHDRYYAAYYQQQQPHLPNYLKVPTGAPLTHSLTEPSFPATGQQNPLLGQDQQIHQMQQQQQQQQQILSQQRY</sequence>
<reference evidence="5" key="1">
    <citation type="submission" date="2022-07" db="EMBL/GenBank/DDBJ databases">
        <title>Phylogenomic reconstructions and comparative analyses of Kickxellomycotina fungi.</title>
        <authorList>
            <person name="Reynolds N.K."/>
            <person name="Stajich J.E."/>
            <person name="Barry K."/>
            <person name="Grigoriev I.V."/>
            <person name="Crous P."/>
            <person name="Smith M.E."/>
        </authorList>
    </citation>
    <scope>NUCLEOTIDE SEQUENCE</scope>
    <source>
        <strain evidence="5">NRRL 3115</strain>
    </source>
</reference>
<proteinExistence type="predicted"/>
<dbReference type="InterPro" id="IPR036910">
    <property type="entry name" value="HMG_box_dom_sf"/>
</dbReference>
<name>A0A9W8GCN1_9FUNG</name>
<dbReference type="CDD" id="cd00084">
    <property type="entry name" value="HMG-box_SF"/>
    <property type="match status" value="1"/>
</dbReference>
<evidence type="ECO:0000256" key="1">
    <source>
        <dbReference type="ARBA" id="ARBA00023125"/>
    </source>
</evidence>
<dbReference type="Proteomes" id="UP001151518">
    <property type="component" value="Unassembled WGS sequence"/>
</dbReference>
<dbReference type="SUPFAM" id="SSF47095">
    <property type="entry name" value="HMG-box"/>
    <property type="match status" value="1"/>
</dbReference>
<dbReference type="Gene3D" id="1.10.30.10">
    <property type="entry name" value="High mobility group box domain"/>
    <property type="match status" value="1"/>
</dbReference>
<organism evidence="5 6">
    <name type="scientific">Coemansia spiralis</name>
    <dbReference type="NCBI Taxonomy" id="417178"/>
    <lineage>
        <taxon>Eukaryota</taxon>
        <taxon>Fungi</taxon>
        <taxon>Fungi incertae sedis</taxon>
        <taxon>Zoopagomycota</taxon>
        <taxon>Kickxellomycotina</taxon>
        <taxon>Kickxellomycetes</taxon>
        <taxon>Kickxellales</taxon>
        <taxon>Kickxellaceae</taxon>
        <taxon>Coemansia</taxon>
    </lineage>
</organism>
<comment type="caution">
    <text evidence="5">The sequence shown here is derived from an EMBL/GenBank/DDBJ whole genome shotgun (WGS) entry which is preliminary data.</text>
</comment>
<feature type="domain" description="HMG box" evidence="4">
    <location>
        <begin position="218"/>
        <end position="286"/>
    </location>
</feature>
<dbReference type="InterPro" id="IPR009071">
    <property type="entry name" value="HMG_box_dom"/>
</dbReference>
<feature type="region of interest" description="Disordered" evidence="3">
    <location>
        <begin position="435"/>
        <end position="469"/>
    </location>
</feature>
<evidence type="ECO:0000259" key="4">
    <source>
        <dbReference type="PROSITE" id="PS50118"/>
    </source>
</evidence>
<dbReference type="AlphaFoldDB" id="A0A9W8GCN1"/>
<dbReference type="SMART" id="SM00398">
    <property type="entry name" value="HMG"/>
    <property type="match status" value="1"/>
</dbReference>
<evidence type="ECO:0000313" key="5">
    <source>
        <dbReference type="EMBL" id="KAJ2681171.1"/>
    </source>
</evidence>
<evidence type="ECO:0000256" key="3">
    <source>
        <dbReference type="SAM" id="MobiDB-lite"/>
    </source>
</evidence>
<feature type="compositionally biased region" description="Low complexity" evidence="3">
    <location>
        <begin position="183"/>
        <end position="207"/>
    </location>
</feature>
<dbReference type="GO" id="GO:0003677">
    <property type="term" value="F:DNA binding"/>
    <property type="evidence" value="ECO:0007669"/>
    <property type="project" value="UniProtKB-UniRule"/>
</dbReference>
<feature type="compositionally biased region" description="Polar residues" evidence="3">
    <location>
        <begin position="441"/>
        <end position="469"/>
    </location>
</feature>
<accession>A0A9W8GCN1</accession>
<dbReference type="Pfam" id="PF00505">
    <property type="entry name" value="HMG_box"/>
    <property type="match status" value="1"/>
</dbReference>